<dbReference type="AlphaFoldDB" id="A0A418PL45"/>
<dbReference type="InterPro" id="IPR036890">
    <property type="entry name" value="HATPase_C_sf"/>
</dbReference>
<keyword evidence="3" id="KW-1185">Reference proteome</keyword>
<dbReference type="EMBL" id="QXML01000041">
    <property type="protein sequence ID" value="RIW11584.1"/>
    <property type="molecule type" value="Genomic_DNA"/>
</dbReference>
<dbReference type="Pfam" id="PF02518">
    <property type="entry name" value="HATPase_c"/>
    <property type="match status" value="1"/>
</dbReference>
<comment type="caution">
    <text evidence="2">The sequence shown here is derived from an EMBL/GenBank/DDBJ whole genome shotgun (WGS) entry which is preliminary data.</text>
</comment>
<reference evidence="2 3" key="1">
    <citation type="submission" date="2018-09" db="EMBL/GenBank/DDBJ databases">
        <authorList>
            <person name="Wang X."/>
            <person name="Du Z."/>
        </authorList>
    </citation>
    <scope>NUCLEOTIDE SEQUENCE [LARGE SCALE GENOMIC DNA]</scope>
    <source>
        <strain evidence="2 3">N3</strain>
    </source>
</reference>
<dbReference type="RefSeq" id="WP_147392298.1">
    <property type="nucleotide sequence ID" value="NZ_QXML01000041.1"/>
</dbReference>
<protein>
    <submittedName>
        <fullName evidence="2">Sensor histidine kinase</fullName>
    </submittedName>
</protein>
<accession>A0A418PL45</accession>
<keyword evidence="2" id="KW-0808">Transferase</keyword>
<dbReference type="Gene3D" id="3.30.565.10">
    <property type="entry name" value="Histidine kinase-like ATPase, C-terminal domain"/>
    <property type="match status" value="1"/>
</dbReference>
<feature type="domain" description="Histidine kinase/HSP90-like ATPase" evidence="1">
    <location>
        <begin position="12"/>
        <end position="109"/>
    </location>
</feature>
<organism evidence="2 3">
    <name type="scientific">Algoriphagus lacus</name>
    <dbReference type="NCBI Taxonomy" id="2056311"/>
    <lineage>
        <taxon>Bacteria</taxon>
        <taxon>Pseudomonadati</taxon>
        <taxon>Bacteroidota</taxon>
        <taxon>Cytophagia</taxon>
        <taxon>Cytophagales</taxon>
        <taxon>Cyclobacteriaceae</taxon>
        <taxon>Algoriphagus</taxon>
    </lineage>
</organism>
<dbReference type="SUPFAM" id="SSF55874">
    <property type="entry name" value="ATPase domain of HSP90 chaperone/DNA topoisomerase II/histidine kinase"/>
    <property type="match status" value="1"/>
</dbReference>
<name>A0A418PL45_9BACT</name>
<dbReference type="Proteomes" id="UP000283522">
    <property type="component" value="Unassembled WGS sequence"/>
</dbReference>
<proteinExistence type="predicted"/>
<evidence type="ECO:0000259" key="1">
    <source>
        <dbReference type="Pfam" id="PF02518"/>
    </source>
</evidence>
<gene>
    <name evidence="2" type="ORF">D0X99_20320</name>
</gene>
<evidence type="ECO:0000313" key="2">
    <source>
        <dbReference type="EMBL" id="RIW11584.1"/>
    </source>
</evidence>
<sequence>DNSETYSFESVLFPVFVNVINNAVYWVRSSNNPEILLDYETKTRTIIICNNGTEIKDSRLEEIFDLFYTRRDKGRGIGLYLSKDSLNTVGYDIKATNDKRYNILNGASFIISPIN</sequence>
<dbReference type="InterPro" id="IPR003594">
    <property type="entry name" value="HATPase_dom"/>
</dbReference>
<keyword evidence="2" id="KW-0418">Kinase</keyword>
<feature type="non-terminal residue" evidence="2">
    <location>
        <position position="1"/>
    </location>
</feature>
<evidence type="ECO:0000313" key="3">
    <source>
        <dbReference type="Proteomes" id="UP000283522"/>
    </source>
</evidence>
<dbReference type="GO" id="GO:0016301">
    <property type="term" value="F:kinase activity"/>
    <property type="evidence" value="ECO:0007669"/>
    <property type="project" value="UniProtKB-KW"/>
</dbReference>